<accession>A0A225UN84</accession>
<dbReference type="AlphaFoldDB" id="A0A225UN84"/>
<reference evidence="2" key="1">
    <citation type="submission" date="2017-03" db="EMBL/GenBank/DDBJ databases">
        <title>Phytopthora megakarya and P. palmivora, two closely related causual agents of cacao black pod achieved similar genome size and gene model numbers by different mechanisms.</title>
        <authorList>
            <person name="Ali S."/>
            <person name="Shao J."/>
            <person name="Larry D.J."/>
            <person name="Kronmiller B."/>
            <person name="Shen D."/>
            <person name="Strem M.D."/>
            <person name="Melnick R.L."/>
            <person name="Guiltinan M.J."/>
            <person name="Tyler B.M."/>
            <person name="Meinhardt L.W."/>
            <person name="Bailey B.A."/>
        </authorList>
    </citation>
    <scope>NUCLEOTIDE SEQUENCE [LARGE SCALE GENOMIC DNA]</scope>
    <source>
        <strain evidence="2">zdho120</strain>
    </source>
</reference>
<name>A0A225UN84_9STRA</name>
<dbReference type="EMBL" id="NBNE01014172">
    <property type="protein sequence ID" value="OWY94562.1"/>
    <property type="molecule type" value="Genomic_DNA"/>
</dbReference>
<organism evidence="1 2">
    <name type="scientific">Phytophthora megakarya</name>
    <dbReference type="NCBI Taxonomy" id="4795"/>
    <lineage>
        <taxon>Eukaryota</taxon>
        <taxon>Sar</taxon>
        <taxon>Stramenopiles</taxon>
        <taxon>Oomycota</taxon>
        <taxon>Peronosporomycetes</taxon>
        <taxon>Peronosporales</taxon>
        <taxon>Peronosporaceae</taxon>
        <taxon>Phytophthora</taxon>
    </lineage>
</organism>
<keyword evidence="2" id="KW-1185">Reference proteome</keyword>
<evidence type="ECO:0000313" key="1">
    <source>
        <dbReference type="EMBL" id="OWY94562.1"/>
    </source>
</evidence>
<comment type="caution">
    <text evidence="1">The sequence shown here is derived from an EMBL/GenBank/DDBJ whole genome shotgun (WGS) entry which is preliminary data.</text>
</comment>
<dbReference type="OrthoDB" id="73919at2759"/>
<dbReference type="Proteomes" id="UP000198211">
    <property type="component" value="Unassembled WGS sequence"/>
</dbReference>
<sequence>NEARIESLAYHIQLHNVPQFLQTDHEWNKNYPTIQRIFSPDYPESPVLRQAIMTQHAVIYTHGPNKSKYGAISSPMEFFKLIHDGRRQDKTVLFTYAITKNGWYFSETGAAFFKDMLSKHMLHSGAAFSVLYAGEFHVDNYLFDEPKLIINNDSGTYAPPKEDLPQLKALMENNFPGIAVEALDREDEGMQRARKEILDSWA</sequence>
<dbReference type="STRING" id="4795.A0A225UN84"/>
<feature type="non-terminal residue" evidence="1">
    <location>
        <position position="1"/>
    </location>
</feature>
<protein>
    <submittedName>
        <fullName evidence="1">Uncharacterized protein</fullName>
    </submittedName>
</protein>
<gene>
    <name evidence="1" type="ORF">PHMEG_00035672</name>
</gene>
<proteinExistence type="predicted"/>
<evidence type="ECO:0000313" key="2">
    <source>
        <dbReference type="Proteomes" id="UP000198211"/>
    </source>
</evidence>